<dbReference type="PROSITE" id="PS51194">
    <property type="entry name" value="HELICASE_CTER"/>
    <property type="match status" value="1"/>
</dbReference>
<dbReference type="GO" id="GO:0043138">
    <property type="term" value="F:3'-5' DNA helicase activity"/>
    <property type="evidence" value="ECO:0007669"/>
    <property type="project" value="UniProtKB-EC"/>
</dbReference>
<dbReference type="SMART" id="SM00490">
    <property type="entry name" value="HELICc"/>
    <property type="match status" value="1"/>
</dbReference>
<evidence type="ECO:0000256" key="2">
    <source>
        <dbReference type="ARBA" id="ARBA00001947"/>
    </source>
</evidence>
<dbReference type="Pfam" id="PF14493">
    <property type="entry name" value="HTH_40"/>
    <property type="match status" value="1"/>
</dbReference>
<dbReference type="InterPro" id="IPR006293">
    <property type="entry name" value="DNA_helicase_ATP-dep_RecQ_bac"/>
</dbReference>
<evidence type="ECO:0000256" key="7">
    <source>
        <dbReference type="ARBA" id="ARBA00022801"/>
    </source>
</evidence>
<evidence type="ECO:0000256" key="10">
    <source>
        <dbReference type="ARBA" id="ARBA00022840"/>
    </source>
</evidence>
<sequence>MKTVLEKNFGFTSFRPNQEEVIESVLQGKDVFVLMPTGGGKSLCYQIPALMMKGTAIVVSPLISLMKDQVDGLLADGISVAYLNSTLSDSEFVEVRKKLTDGKLKILYMAPERLMMPGTLSLLQKINISLFAIDEAHCVSEWGHDFRPEYRKLSELRTHFPNVSMIALTATATERVRKDIVSVLHLKDPVVVISSFNRPNLSYKIIEKKDPNEQIISYLKKNRKKSGIIYCQSRETVERLAERLTKAGFSALPYHAGLADSKRSKNQEKFIRDDVDIIVATVAFGMGIDKPDVRFVIHYDLPKNLESYYQETGRGGRDGLECECILFFNRGDWHKIRFFIEKKPSKKERDLAFQQLSQIMSYCESTECRRNTLLRYFGENWTEPCDNCDSCLRPRKKFDGTAQACLLIDCISQTGQKFGLSHVIDVLYGAKTKKVKEFRHDRLDAHGSGKNYSKDEWKRVGNELIQSGYLSVSGERYPIVKLNEKSRKITAGTLTVELTQPLISHISEAGKKPEPDVFNADPSDFESEPLDFDNDEFAGELVDSKEPDSDFKADFNESDSDFDAGFDNESEDGADESGGAMVYNGKRSLLSEELEKNQISVPASKKGPVSFEEPVSPKSGSKPKSKTKVSALDSFDKPPARKVKKGSFDPVLFDRLKILRKKIASEKNLPPYIIFADTSLRQMATDFPTDDVSFLKISGVAEYKLHKYGRLFIVEIVDYLGEESATGSSQNVSGSDKSKSKIKKSKPDSDFDSNSYSDLESRSDSESNSDLELSSEIEFDPDMNSDMNSDMNLDSDSDLGMDLKKNFASGESFSEDDLNKTYKLYSQGLSAGEISEIRGLSVSKITAHLEALILAGRITHLSGLVFEKRQAEIENIIQSLQLEFLKRLETSVIVERSGKDCSDGETRLVKAFLLQKMNPAKNESGKKSK</sequence>
<dbReference type="EMBL" id="CP131061">
    <property type="protein sequence ID" value="WNY27559.1"/>
    <property type="molecule type" value="Genomic_DNA"/>
</dbReference>
<dbReference type="InterPro" id="IPR018982">
    <property type="entry name" value="RQC_domain"/>
</dbReference>
<comment type="cofactor">
    <cofactor evidence="2">
        <name>Zn(2+)</name>
        <dbReference type="ChEBI" id="CHEBI:29105"/>
    </cofactor>
</comment>
<comment type="cofactor">
    <cofactor evidence="1">
        <name>Mg(2+)</name>
        <dbReference type="ChEBI" id="CHEBI:18420"/>
    </cofactor>
</comment>
<evidence type="ECO:0000256" key="15">
    <source>
        <dbReference type="ARBA" id="ARBA00034617"/>
    </source>
</evidence>
<dbReference type="PANTHER" id="PTHR13710:SF105">
    <property type="entry name" value="ATP-DEPENDENT DNA HELICASE Q1"/>
    <property type="match status" value="1"/>
</dbReference>
<evidence type="ECO:0000256" key="16">
    <source>
        <dbReference type="ARBA" id="ARBA00034808"/>
    </source>
</evidence>
<dbReference type="GO" id="GO:0006260">
    <property type="term" value="P:DNA replication"/>
    <property type="evidence" value="ECO:0007669"/>
    <property type="project" value="InterPro"/>
</dbReference>
<dbReference type="SMART" id="SM00956">
    <property type="entry name" value="RQC"/>
    <property type="match status" value="1"/>
</dbReference>
<reference evidence="21 22" key="1">
    <citation type="submission" date="2023-07" db="EMBL/GenBank/DDBJ databases">
        <title>Closed genome sequence of Methanosarcinaceae archaeon Am2.</title>
        <authorList>
            <person name="Poehlein A."/>
            <person name="Protasov E."/>
            <person name="Platt K."/>
            <person name="Reeh H."/>
            <person name="Daniel R."/>
            <person name="Brune A."/>
        </authorList>
    </citation>
    <scope>NUCLEOTIDE SEQUENCE [LARGE SCALE GENOMIC DNA]</scope>
    <source>
        <strain evidence="21 22">Am2</strain>
    </source>
</reference>
<keyword evidence="5" id="KW-0547">Nucleotide-binding</keyword>
<dbReference type="SUPFAM" id="SSF46785">
    <property type="entry name" value="Winged helix' DNA-binding domain"/>
    <property type="match status" value="1"/>
</dbReference>
<dbReference type="GO" id="GO:0009378">
    <property type="term" value="F:four-way junction helicase activity"/>
    <property type="evidence" value="ECO:0007669"/>
    <property type="project" value="TreeGrafter"/>
</dbReference>
<dbReference type="GO" id="GO:0005737">
    <property type="term" value="C:cytoplasm"/>
    <property type="evidence" value="ECO:0007669"/>
    <property type="project" value="TreeGrafter"/>
</dbReference>
<feature type="region of interest" description="Disordered" evidence="17">
    <location>
        <begin position="506"/>
        <end position="581"/>
    </location>
</feature>
<comment type="catalytic activity">
    <reaction evidence="15">
        <text>Couples ATP hydrolysis with the unwinding of duplex DNA by translocating in the 3'-5' direction.</text>
        <dbReference type="EC" id="5.6.2.4"/>
    </reaction>
</comment>
<dbReference type="AlphaFoldDB" id="A0AA96ZWB8"/>
<proteinExistence type="inferred from homology"/>
<evidence type="ECO:0000259" key="19">
    <source>
        <dbReference type="PROSITE" id="PS51192"/>
    </source>
</evidence>
<name>A0AA96ZWB8_9EURY</name>
<keyword evidence="8 21" id="KW-0347">Helicase</keyword>
<keyword evidence="11" id="KW-0238">DNA-binding</keyword>
<dbReference type="InterPro" id="IPR027417">
    <property type="entry name" value="P-loop_NTPase"/>
</dbReference>
<dbReference type="GO" id="GO:0003677">
    <property type="term" value="F:DNA binding"/>
    <property type="evidence" value="ECO:0007669"/>
    <property type="project" value="UniProtKB-KW"/>
</dbReference>
<dbReference type="SUPFAM" id="SSF47819">
    <property type="entry name" value="HRDC-like"/>
    <property type="match status" value="1"/>
</dbReference>
<feature type="compositionally biased region" description="Basic and acidic residues" evidence="17">
    <location>
        <begin position="542"/>
        <end position="555"/>
    </location>
</feature>
<keyword evidence="4" id="KW-0479">Metal-binding</keyword>
<dbReference type="InterPro" id="IPR004589">
    <property type="entry name" value="DNA_helicase_ATP-dep_RecQ"/>
</dbReference>
<evidence type="ECO:0000256" key="4">
    <source>
        <dbReference type="ARBA" id="ARBA00022723"/>
    </source>
</evidence>
<dbReference type="GO" id="GO:0005694">
    <property type="term" value="C:chromosome"/>
    <property type="evidence" value="ECO:0007669"/>
    <property type="project" value="TreeGrafter"/>
</dbReference>
<dbReference type="SUPFAM" id="SSF52540">
    <property type="entry name" value="P-loop containing nucleoside triphosphate hydrolases"/>
    <property type="match status" value="1"/>
</dbReference>
<dbReference type="GO" id="GO:0005524">
    <property type="term" value="F:ATP binding"/>
    <property type="evidence" value="ECO:0007669"/>
    <property type="project" value="UniProtKB-KW"/>
</dbReference>
<dbReference type="PANTHER" id="PTHR13710">
    <property type="entry name" value="DNA HELICASE RECQ FAMILY MEMBER"/>
    <property type="match status" value="1"/>
</dbReference>
<dbReference type="Pfam" id="PF00271">
    <property type="entry name" value="Helicase_C"/>
    <property type="match status" value="1"/>
</dbReference>
<dbReference type="SMART" id="SM00341">
    <property type="entry name" value="HRDC"/>
    <property type="match status" value="1"/>
</dbReference>
<dbReference type="CDD" id="cd18794">
    <property type="entry name" value="SF2_C_RecQ"/>
    <property type="match status" value="1"/>
</dbReference>
<dbReference type="InterPro" id="IPR036388">
    <property type="entry name" value="WH-like_DNA-bd_sf"/>
</dbReference>
<dbReference type="Pfam" id="PF00270">
    <property type="entry name" value="DEAD"/>
    <property type="match status" value="1"/>
</dbReference>
<dbReference type="InterPro" id="IPR010997">
    <property type="entry name" value="HRDC-like_sf"/>
</dbReference>
<dbReference type="GO" id="GO:0046872">
    <property type="term" value="F:metal ion binding"/>
    <property type="evidence" value="ECO:0007669"/>
    <property type="project" value="UniProtKB-KW"/>
</dbReference>
<dbReference type="Pfam" id="PF09382">
    <property type="entry name" value="RQC"/>
    <property type="match status" value="1"/>
</dbReference>
<feature type="compositionally biased region" description="Acidic residues" evidence="17">
    <location>
        <begin position="767"/>
        <end position="783"/>
    </location>
</feature>
<feature type="region of interest" description="Disordered" evidence="17">
    <location>
        <begin position="598"/>
        <end position="638"/>
    </location>
</feature>
<comment type="similarity">
    <text evidence="3">Belongs to the helicase family. RecQ subfamily.</text>
</comment>
<gene>
    <name evidence="21" type="primary">dbpA_4</name>
    <name evidence="21" type="ORF">MsAm2_13610</name>
</gene>
<evidence type="ECO:0000256" key="12">
    <source>
        <dbReference type="ARBA" id="ARBA00023172"/>
    </source>
</evidence>
<accession>A0AA96ZWB8</accession>
<dbReference type="InterPro" id="IPR011545">
    <property type="entry name" value="DEAD/DEAH_box_helicase_dom"/>
</dbReference>
<dbReference type="FunFam" id="3.40.50.300:FF:000156">
    <property type="entry name" value="ATP-dependent DNA helicase recQ"/>
    <property type="match status" value="1"/>
</dbReference>
<dbReference type="Gene3D" id="3.40.50.300">
    <property type="entry name" value="P-loop containing nucleotide triphosphate hydrolases"/>
    <property type="match status" value="2"/>
</dbReference>
<dbReference type="InterPro" id="IPR044876">
    <property type="entry name" value="HRDC_dom_sf"/>
</dbReference>
<evidence type="ECO:0000313" key="21">
    <source>
        <dbReference type="EMBL" id="WNY27559.1"/>
    </source>
</evidence>
<dbReference type="Pfam" id="PF16124">
    <property type="entry name" value="RecQ_Zn_bind"/>
    <property type="match status" value="1"/>
</dbReference>
<dbReference type="InterPro" id="IPR002121">
    <property type="entry name" value="HRDC_dom"/>
</dbReference>
<evidence type="ECO:0000259" key="20">
    <source>
        <dbReference type="PROSITE" id="PS51194"/>
    </source>
</evidence>
<dbReference type="Gene3D" id="1.10.10.10">
    <property type="entry name" value="Winged helix-like DNA-binding domain superfamily/Winged helix DNA-binding domain"/>
    <property type="match status" value="1"/>
</dbReference>
<evidence type="ECO:0000256" key="3">
    <source>
        <dbReference type="ARBA" id="ARBA00005446"/>
    </source>
</evidence>
<dbReference type="EC" id="5.6.2.4" evidence="16"/>
<dbReference type="FunFam" id="3.40.50.300:FF:000296">
    <property type="entry name" value="ATP-dependent DNA helicase RecQ"/>
    <property type="match status" value="1"/>
</dbReference>
<evidence type="ECO:0000256" key="13">
    <source>
        <dbReference type="ARBA" id="ARBA00023204"/>
    </source>
</evidence>
<keyword evidence="13" id="KW-0234">DNA repair</keyword>
<evidence type="ECO:0000256" key="6">
    <source>
        <dbReference type="ARBA" id="ARBA00022763"/>
    </source>
</evidence>
<evidence type="ECO:0000259" key="18">
    <source>
        <dbReference type="PROSITE" id="PS50967"/>
    </source>
</evidence>
<dbReference type="SMART" id="SM00487">
    <property type="entry name" value="DEXDc"/>
    <property type="match status" value="1"/>
</dbReference>
<dbReference type="NCBIfam" id="TIGR01389">
    <property type="entry name" value="recQ"/>
    <property type="match status" value="1"/>
</dbReference>
<feature type="domain" description="Helicase ATP-binding" evidence="19">
    <location>
        <begin position="22"/>
        <end position="190"/>
    </location>
</feature>
<evidence type="ECO:0000256" key="14">
    <source>
        <dbReference type="ARBA" id="ARBA00023235"/>
    </source>
</evidence>
<dbReference type="Proteomes" id="UP001304970">
    <property type="component" value="Chromosome"/>
</dbReference>
<feature type="domain" description="Helicase C-terminal" evidence="20">
    <location>
        <begin position="211"/>
        <end position="359"/>
    </location>
</feature>
<evidence type="ECO:0000256" key="5">
    <source>
        <dbReference type="ARBA" id="ARBA00022741"/>
    </source>
</evidence>
<dbReference type="InterPro" id="IPR029491">
    <property type="entry name" value="Helicase_HTH"/>
</dbReference>
<dbReference type="Gene3D" id="1.10.150.80">
    <property type="entry name" value="HRDC domain"/>
    <property type="match status" value="1"/>
</dbReference>
<evidence type="ECO:0000256" key="11">
    <source>
        <dbReference type="ARBA" id="ARBA00023125"/>
    </source>
</evidence>
<keyword evidence="12" id="KW-0233">DNA recombination</keyword>
<dbReference type="NCBIfam" id="TIGR00614">
    <property type="entry name" value="recQ_fam"/>
    <property type="match status" value="1"/>
</dbReference>
<dbReference type="InterPro" id="IPR001650">
    <property type="entry name" value="Helicase_C-like"/>
</dbReference>
<protein>
    <recommendedName>
        <fullName evidence="16">DNA 3'-5' helicase</fullName>
        <ecNumber evidence="16">5.6.2.4</ecNumber>
    </recommendedName>
</protein>
<keyword evidence="14" id="KW-0413">Isomerase</keyword>
<dbReference type="InterPro" id="IPR014001">
    <property type="entry name" value="Helicase_ATP-bd"/>
</dbReference>
<keyword evidence="6" id="KW-0227">DNA damage</keyword>
<keyword evidence="7 21" id="KW-0378">Hydrolase</keyword>
<keyword evidence="9" id="KW-0862">Zinc</keyword>
<dbReference type="GO" id="GO:0009432">
    <property type="term" value="P:SOS response"/>
    <property type="evidence" value="ECO:0007669"/>
    <property type="project" value="InterPro"/>
</dbReference>
<feature type="domain" description="HRDC" evidence="18">
    <location>
        <begin position="646"/>
        <end position="726"/>
    </location>
</feature>
<dbReference type="GO" id="GO:0000724">
    <property type="term" value="P:double-strand break repair via homologous recombination"/>
    <property type="evidence" value="ECO:0007669"/>
    <property type="project" value="TreeGrafter"/>
</dbReference>
<evidence type="ECO:0000256" key="1">
    <source>
        <dbReference type="ARBA" id="ARBA00001946"/>
    </source>
</evidence>
<dbReference type="InterPro" id="IPR032284">
    <property type="entry name" value="RecQ_Zn-bd"/>
</dbReference>
<keyword evidence="22" id="KW-1185">Reference proteome</keyword>
<feature type="region of interest" description="Disordered" evidence="17">
    <location>
        <begin position="725"/>
        <end position="795"/>
    </location>
</feature>
<evidence type="ECO:0000256" key="9">
    <source>
        <dbReference type="ARBA" id="ARBA00022833"/>
    </source>
</evidence>
<evidence type="ECO:0000313" key="22">
    <source>
        <dbReference type="Proteomes" id="UP001304970"/>
    </source>
</evidence>
<dbReference type="GO" id="GO:0016787">
    <property type="term" value="F:hydrolase activity"/>
    <property type="evidence" value="ECO:0007669"/>
    <property type="project" value="UniProtKB-KW"/>
</dbReference>
<dbReference type="Pfam" id="PF00570">
    <property type="entry name" value="HRDC"/>
    <property type="match status" value="1"/>
</dbReference>
<evidence type="ECO:0000256" key="17">
    <source>
        <dbReference type="SAM" id="MobiDB-lite"/>
    </source>
</evidence>
<dbReference type="InterPro" id="IPR036390">
    <property type="entry name" value="WH_DNA-bd_sf"/>
</dbReference>
<feature type="compositionally biased region" description="Acidic residues" evidence="17">
    <location>
        <begin position="556"/>
        <end position="575"/>
    </location>
</feature>
<dbReference type="CDD" id="cd17920">
    <property type="entry name" value="DEXHc_RecQ"/>
    <property type="match status" value="1"/>
</dbReference>
<organism evidence="21 22">
    <name type="scientific">Methanolapillus ohkumae</name>
    <dbReference type="NCBI Taxonomy" id="3028298"/>
    <lineage>
        <taxon>Archaea</taxon>
        <taxon>Methanobacteriati</taxon>
        <taxon>Methanobacteriota</taxon>
        <taxon>Stenosarchaea group</taxon>
        <taxon>Methanomicrobia</taxon>
        <taxon>Methanosarcinales</taxon>
        <taxon>Methanosarcinaceae</taxon>
        <taxon>Methanolapillus</taxon>
    </lineage>
</organism>
<evidence type="ECO:0000256" key="8">
    <source>
        <dbReference type="ARBA" id="ARBA00022806"/>
    </source>
</evidence>
<keyword evidence="10" id="KW-0067">ATP-binding</keyword>
<dbReference type="PROSITE" id="PS50967">
    <property type="entry name" value="HRDC"/>
    <property type="match status" value="1"/>
</dbReference>
<feature type="compositionally biased region" description="Acidic residues" evidence="17">
    <location>
        <begin position="523"/>
        <end position="538"/>
    </location>
</feature>
<dbReference type="PROSITE" id="PS51192">
    <property type="entry name" value="HELICASE_ATP_BIND_1"/>
    <property type="match status" value="1"/>
</dbReference>